<dbReference type="EMBL" id="BAABKE010000002">
    <property type="protein sequence ID" value="GAA5096292.1"/>
    <property type="molecule type" value="Genomic_DNA"/>
</dbReference>
<evidence type="ECO:0000313" key="2">
    <source>
        <dbReference type="Proteomes" id="UP001500631"/>
    </source>
</evidence>
<protein>
    <submittedName>
        <fullName evidence="1">Uncharacterized protein</fullName>
    </submittedName>
</protein>
<dbReference type="Proteomes" id="UP001500631">
    <property type="component" value="Unassembled WGS sequence"/>
</dbReference>
<gene>
    <name evidence="1" type="ORF">GCM10023338_06490</name>
</gene>
<proteinExistence type="predicted"/>
<sequence>MNINEANQTLTTVCAVAQSAQQFFSHFKHGGFGDGMWFPEENRSISDDVYQHSILAGCLLAISTDYLNGYRNTEYLDSYENFKSVLDWQAMPIKAHYQPQLKEAINTYNQLIDCIPLINSAIKTLNTLAPSSHN</sequence>
<accession>A0ABP9MJZ4</accession>
<organism evidence="1 2">
    <name type="scientific">Wohlfahrtiimonas larvae</name>
    <dbReference type="NCBI Taxonomy" id="1157986"/>
    <lineage>
        <taxon>Bacteria</taxon>
        <taxon>Pseudomonadati</taxon>
        <taxon>Pseudomonadota</taxon>
        <taxon>Gammaproteobacteria</taxon>
        <taxon>Cardiobacteriales</taxon>
        <taxon>Ignatzschineriaceae</taxon>
        <taxon>Wohlfahrtiimonas</taxon>
    </lineage>
</organism>
<evidence type="ECO:0000313" key="1">
    <source>
        <dbReference type="EMBL" id="GAA5096292.1"/>
    </source>
</evidence>
<dbReference type="RefSeq" id="WP_077924754.1">
    <property type="nucleotide sequence ID" value="NZ_BAABKE010000002.1"/>
</dbReference>
<reference evidence="2" key="1">
    <citation type="journal article" date="2019" name="Int. J. Syst. Evol. Microbiol.">
        <title>The Global Catalogue of Microorganisms (GCM) 10K type strain sequencing project: providing services to taxonomists for standard genome sequencing and annotation.</title>
        <authorList>
            <consortium name="The Broad Institute Genomics Platform"/>
            <consortium name="The Broad Institute Genome Sequencing Center for Infectious Disease"/>
            <person name="Wu L."/>
            <person name="Ma J."/>
        </authorList>
    </citation>
    <scope>NUCLEOTIDE SEQUENCE [LARGE SCALE GENOMIC DNA]</scope>
    <source>
        <strain evidence="2">JCM 18424</strain>
    </source>
</reference>
<comment type="caution">
    <text evidence="1">The sequence shown here is derived from an EMBL/GenBank/DDBJ whole genome shotgun (WGS) entry which is preliminary data.</text>
</comment>
<keyword evidence="2" id="KW-1185">Reference proteome</keyword>
<name>A0ABP9MJZ4_9GAMM</name>